<comment type="caution">
    <text evidence="1">The sequence shown here is derived from an EMBL/GenBank/DDBJ whole genome shotgun (WGS) entry which is preliminary data.</text>
</comment>
<keyword evidence="2" id="KW-1185">Reference proteome</keyword>
<name>A0ABW5L4B1_9SPHI</name>
<gene>
    <name evidence="1" type="ORF">ACFSQW_16685</name>
</gene>
<protein>
    <submittedName>
        <fullName evidence="1">Uncharacterized protein</fullName>
    </submittedName>
</protein>
<evidence type="ECO:0000313" key="2">
    <source>
        <dbReference type="Proteomes" id="UP001597440"/>
    </source>
</evidence>
<sequence>MKYNKTMEGYKKLNDLTIQYYKDLYQNVAKFQIASTYFDESVDSILAKLSNALYLNFQNNLLTDESYETTPPELKTDFETIDTLINSRVLLFNSMMNEIAKSYEEQYRK</sequence>
<organism evidence="1 2">
    <name type="scientific">Sphingobacterium tabacisoli</name>
    <dbReference type="NCBI Taxonomy" id="2044855"/>
    <lineage>
        <taxon>Bacteria</taxon>
        <taxon>Pseudomonadati</taxon>
        <taxon>Bacteroidota</taxon>
        <taxon>Sphingobacteriia</taxon>
        <taxon>Sphingobacteriales</taxon>
        <taxon>Sphingobacteriaceae</taxon>
        <taxon>Sphingobacterium</taxon>
    </lineage>
</organism>
<reference evidence="2" key="1">
    <citation type="journal article" date="2019" name="Int. J. Syst. Evol. Microbiol.">
        <title>The Global Catalogue of Microorganisms (GCM) 10K type strain sequencing project: providing services to taxonomists for standard genome sequencing and annotation.</title>
        <authorList>
            <consortium name="The Broad Institute Genomics Platform"/>
            <consortium name="The Broad Institute Genome Sequencing Center for Infectious Disease"/>
            <person name="Wu L."/>
            <person name="Ma J."/>
        </authorList>
    </citation>
    <scope>NUCLEOTIDE SEQUENCE [LARGE SCALE GENOMIC DNA]</scope>
    <source>
        <strain evidence="2">KCTC 52298</strain>
    </source>
</reference>
<dbReference type="EMBL" id="JBHULD010000018">
    <property type="protein sequence ID" value="MFD2556031.1"/>
    <property type="molecule type" value="Genomic_DNA"/>
</dbReference>
<dbReference type="Proteomes" id="UP001597440">
    <property type="component" value="Unassembled WGS sequence"/>
</dbReference>
<accession>A0ABW5L4B1</accession>
<proteinExistence type="predicted"/>
<evidence type="ECO:0000313" key="1">
    <source>
        <dbReference type="EMBL" id="MFD2556031.1"/>
    </source>
</evidence>